<evidence type="ECO:0000313" key="1">
    <source>
        <dbReference type="EMBL" id="MBF9233967.1"/>
    </source>
</evidence>
<proteinExistence type="predicted"/>
<gene>
    <name evidence="1" type="ORF">I2H38_11315</name>
</gene>
<reference evidence="1" key="1">
    <citation type="submission" date="2020-11" db="EMBL/GenBank/DDBJ databases">
        <authorList>
            <person name="Kim M.K."/>
        </authorList>
    </citation>
    <scope>NUCLEOTIDE SEQUENCE</scope>
    <source>
        <strain evidence="1">BT350</strain>
    </source>
</reference>
<comment type="caution">
    <text evidence="1">The sequence shown here is derived from an EMBL/GenBank/DDBJ whole genome shotgun (WGS) entry which is preliminary data.</text>
</comment>
<evidence type="ECO:0000313" key="2">
    <source>
        <dbReference type="Proteomes" id="UP000599312"/>
    </source>
</evidence>
<accession>A0A931BMR8</accession>
<dbReference type="EMBL" id="JADQDO010000005">
    <property type="protein sequence ID" value="MBF9233967.1"/>
    <property type="molecule type" value="Genomic_DNA"/>
</dbReference>
<dbReference type="RefSeq" id="WP_196271974.1">
    <property type="nucleotide sequence ID" value="NZ_JADQDO010000005.1"/>
</dbReference>
<organism evidence="1 2">
    <name type="scientific">Microvirga alba</name>
    <dbReference type="NCBI Taxonomy" id="2791025"/>
    <lineage>
        <taxon>Bacteria</taxon>
        <taxon>Pseudomonadati</taxon>
        <taxon>Pseudomonadota</taxon>
        <taxon>Alphaproteobacteria</taxon>
        <taxon>Hyphomicrobiales</taxon>
        <taxon>Methylobacteriaceae</taxon>
        <taxon>Microvirga</taxon>
    </lineage>
</organism>
<keyword evidence="2" id="KW-1185">Reference proteome</keyword>
<sequence>MKLTEQEARENAKKPAVRDTLEGIANGAMIVSHNGRNGYLEEYNGHKYRDPDNGSKLIVPGVITLIKAGYLDEFCVVTPAGRKALEDRKDD</sequence>
<dbReference type="Proteomes" id="UP000599312">
    <property type="component" value="Unassembled WGS sequence"/>
</dbReference>
<protein>
    <submittedName>
        <fullName evidence="1">Uncharacterized protein</fullName>
    </submittedName>
</protein>
<name>A0A931BMR8_9HYPH</name>
<dbReference type="AlphaFoldDB" id="A0A931BMR8"/>